<keyword evidence="1" id="KW-0378">Hydrolase</keyword>
<dbReference type="SUPFAM" id="SSF56784">
    <property type="entry name" value="HAD-like"/>
    <property type="match status" value="1"/>
</dbReference>
<dbReference type="Gene3D" id="3.40.50.1000">
    <property type="entry name" value="HAD superfamily/HAD-like"/>
    <property type="match status" value="1"/>
</dbReference>
<dbReference type="Gene3D" id="1.10.150.240">
    <property type="entry name" value="Putative phosphatase, domain 2"/>
    <property type="match status" value="1"/>
</dbReference>
<dbReference type="PANTHER" id="PTHR47478">
    <property type="match status" value="1"/>
</dbReference>
<dbReference type="GO" id="GO:0016787">
    <property type="term" value="F:hydrolase activity"/>
    <property type="evidence" value="ECO:0007669"/>
    <property type="project" value="UniProtKB-KW"/>
</dbReference>
<dbReference type="InterPro" id="IPR041492">
    <property type="entry name" value="HAD_2"/>
</dbReference>
<evidence type="ECO:0000313" key="1">
    <source>
        <dbReference type="EMBL" id="MDK9864524.1"/>
    </source>
</evidence>
<dbReference type="InterPro" id="IPR023214">
    <property type="entry name" value="HAD_sf"/>
</dbReference>
<dbReference type="Proteomes" id="UP001174037">
    <property type="component" value="Unassembled WGS sequence"/>
</dbReference>
<organism evidence="1 2">
    <name type="scientific">Staphylococcus equorum</name>
    <dbReference type="NCBI Taxonomy" id="246432"/>
    <lineage>
        <taxon>Bacteria</taxon>
        <taxon>Bacillati</taxon>
        <taxon>Bacillota</taxon>
        <taxon>Bacilli</taxon>
        <taxon>Bacillales</taxon>
        <taxon>Staphylococcaceae</taxon>
        <taxon>Staphylococcus</taxon>
    </lineage>
</organism>
<dbReference type="Pfam" id="PF13419">
    <property type="entry name" value="HAD_2"/>
    <property type="match status" value="1"/>
</dbReference>
<dbReference type="PANTHER" id="PTHR47478:SF1">
    <property type="entry name" value="PYRIMIDINE 5'-NUCLEOTIDASE YJJG"/>
    <property type="match status" value="1"/>
</dbReference>
<dbReference type="NCBIfam" id="TIGR01549">
    <property type="entry name" value="HAD-SF-IA-v1"/>
    <property type="match status" value="1"/>
</dbReference>
<accession>A0AAW7AH38</accession>
<dbReference type="SFLD" id="SFLDG01129">
    <property type="entry name" value="C1.5:_HAD__Beta-PGM__Phosphata"/>
    <property type="match status" value="1"/>
</dbReference>
<dbReference type="SFLD" id="SFLDS00003">
    <property type="entry name" value="Haloacid_Dehalogenase"/>
    <property type="match status" value="1"/>
</dbReference>
<dbReference type="RefSeq" id="WP_031265941.1">
    <property type="nucleotide sequence ID" value="NZ_CP118982.1"/>
</dbReference>
<reference evidence="1" key="1">
    <citation type="journal article" date="2023" name="Int. J. Mol. Sci.">
        <title>Antibiotic Resistance/Susceptibility Profiles of Staphylococcus equorum Strains from Cheese, and Genome Analysis for Antibiotic Resistance Genes.</title>
        <authorList>
            <person name="Vazquez L."/>
            <person name="Srednik M.E."/>
            <person name="Rodriguez J."/>
            <person name="Florez A.B."/>
            <person name="Mayo B."/>
        </authorList>
    </citation>
    <scope>NUCLEOTIDE SEQUENCE</scope>
    <source>
        <strain evidence="1">5A3I</strain>
    </source>
</reference>
<protein>
    <submittedName>
        <fullName evidence="1">HAD family hydrolase</fullName>
    </submittedName>
</protein>
<gene>
    <name evidence="1" type="ORF">P1A27_00880</name>
</gene>
<dbReference type="EMBL" id="JARGCK010000001">
    <property type="protein sequence ID" value="MDK9864524.1"/>
    <property type="molecule type" value="Genomic_DNA"/>
</dbReference>
<evidence type="ECO:0000313" key="2">
    <source>
        <dbReference type="Proteomes" id="UP001174037"/>
    </source>
</evidence>
<dbReference type="AlphaFoldDB" id="A0AAW7AH38"/>
<dbReference type="InterPro" id="IPR036412">
    <property type="entry name" value="HAD-like_sf"/>
</dbReference>
<proteinExistence type="predicted"/>
<name>A0AAW7AH38_9STAP</name>
<dbReference type="InterPro" id="IPR023198">
    <property type="entry name" value="PGP-like_dom2"/>
</dbReference>
<sequence length="237" mass="27769">MKNAELVLFDLDNTLFPFNDLWLIANKQIFNDSGYAEDIAYNEFLKIYTYYDKKFWLKHSRGEITLDELRQLRLIESLKYFKKNITTKEAHEYFLAFFDIIIQHIKPNITLNNHLNELKKWVNIGILTNGKNSEQTTKIARLELKKIFENNIFISEDIGSEKPDGAAFLKVTHMLNIKPEDTIYVGDSWENDVSGSLNVGMKPIWFNGDKKRNDENIEVTNSSIEKLVKNLITRVKR</sequence>
<dbReference type="InterPro" id="IPR006439">
    <property type="entry name" value="HAD-SF_hydro_IA"/>
</dbReference>
<comment type="caution">
    <text evidence="1">The sequence shown here is derived from an EMBL/GenBank/DDBJ whole genome shotgun (WGS) entry which is preliminary data.</text>
</comment>
<reference evidence="1" key="2">
    <citation type="submission" date="2023-03" db="EMBL/GenBank/DDBJ databases">
        <authorList>
            <person name="Vazquez L."/>
            <person name="Rodriguez J."/>
            <person name="Mayo B."/>
            <person name="Florez A.B."/>
        </authorList>
    </citation>
    <scope>NUCLEOTIDE SEQUENCE</scope>
    <source>
        <strain evidence="1">5A3I</strain>
    </source>
</reference>
<dbReference type="InterPro" id="IPR052550">
    <property type="entry name" value="Pyrimidine_5'-ntase_YjjG"/>
</dbReference>